<feature type="region of interest" description="Disordered" evidence="1">
    <location>
        <begin position="400"/>
        <end position="419"/>
    </location>
</feature>
<protein>
    <recommendedName>
        <fullName evidence="2">eCIS core domain-containing protein</fullName>
    </recommendedName>
</protein>
<feature type="region of interest" description="Disordered" evidence="1">
    <location>
        <begin position="119"/>
        <end position="144"/>
    </location>
</feature>
<dbReference type="OrthoDB" id="6174656at2"/>
<accession>A0A2N7TFF5</accession>
<evidence type="ECO:0000313" key="3">
    <source>
        <dbReference type="EMBL" id="PMR66908.1"/>
    </source>
</evidence>
<dbReference type="AlphaFoldDB" id="A0A2N7TFF5"/>
<dbReference type="Pfam" id="PF13699">
    <property type="entry name" value="eCIS_core"/>
    <property type="match status" value="1"/>
</dbReference>
<dbReference type="EMBL" id="PNRE01000105">
    <property type="protein sequence ID" value="PMR66908.1"/>
    <property type="molecule type" value="Genomic_DNA"/>
</dbReference>
<organism evidence="3 4">
    <name type="scientific">Halomonas heilongjiangensis</name>
    <dbReference type="NCBI Taxonomy" id="1387883"/>
    <lineage>
        <taxon>Bacteria</taxon>
        <taxon>Pseudomonadati</taxon>
        <taxon>Pseudomonadota</taxon>
        <taxon>Gammaproteobacteria</taxon>
        <taxon>Oceanospirillales</taxon>
        <taxon>Halomonadaceae</taxon>
        <taxon>Halomonas</taxon>
    </lineage>
</organism>
<comment type="caution">
    <text evidence="3">The sequence shown here is derived from an EMBL/GenBank/DDBJ whole genome shotgun (WGS) entry which is preliminary data.</text>
</comment>
<evidence type="ECO:0000259" key="2">
    <source>
        <dbReference type="Pfam" id="PF13699"/>
    </source>
</evidence>
<sequence length="419" mass="45017">MGMGYADVKATGSMPTLTRRSGGAQTGRQAEAPPSVHRTLQTVGEPLSRSARAFFEPRFGHDFGKVRVHRDAAAAQSARDVNAHAYAVGQHLAFDHGKYAPDSHAGRRLLAHELTHVVQQRGGQPMIQRDDDKEKEPEAPKAKTDVSIVLTDSDQDLDEGRTYAKTVLRVTSVEDAAKKLKALGVPIGTLYVVSHSTSAGKIQFISSIGTISWVPIADLGKALKGAVTVDTVDFRGCKVGSAAGAMESFRQTVGAQSTKGSNCWTFVTRVTPLVFDGMEVTEPSQIPQGRQKAFDKALLKQINGLRSQDGKPVKDCLLGLSAGQKAGARTLPQIWQQYWANKGNLVASWASPEFNEDWQKGSICTKDMTTSSKPCAIVETKAPTGTSSQGDRQGALIIEQPGTWFTSVADETPESEEPA</sequence>
<evidence type="ECO:0000256" key="1">
    <source>
        <dbReference type="SAM" id="MobiDB-lite"/>
    </source>
</evidence>
<feature type="compositionally biased region" description="Basic and acidic residues" evidence="1">
    <location>
        <begin position="128"/>
        <end position="144"/>
    </location>
</feature>
<gene>
    <name evidence="3" type="ORF">C1H66_22235</name>
</gene>
<evidence type="ECO:0000313" key="4">
    <source>
        <dbReference type="Proteomes" id="UP000235346"/>
    </source>
</evidence>
<dbReference type="InterPro" id="IPR025295">
    <property type="entry name" value="eCIS_core_dom"/>
</dbReference>
<dbReference type="Proteomes" id="UP000235346">
    <property type="component" value="Unassembled WGS sequence"/>
</dbReference>
<feature type="domain" description="eCIS core" evidence="2">
    <location>
        <begin position="46"/>
        <end position="123"/>
    </location>
</feature>
<keyword evidence="4" id="KW-1185">Reference proteome</keyword>
<reference evidence="3 4" key="1">
    <citation type="submission" date="2018-01" db="EMBL/GenBank/DDBJ databases">
        <title>Halomonas endophytica sp. nov., isolated from storage liquid in the stems of Populus euphratica.</title>
        <authorList>
            <person name="Chen C."/>
        </authorList>
    </citation>
    <scope>NUCLEOTIDE SEQUENCE [LARGE SCALE GENOMIC DNA]</scope>
    <source>
        <strain evidence="3 4">DSM 26881</strain>
    </source>
</reference>
<name>A0A2N7TFF5_9GAMM</name>
<proteinExistence type="predicted"/>
<feature type="region of interest" description="Disordered" evidence="1">
    <location>
        <begin position="1"/>
        <end position="42"/>
    </location>
</feature>